<sequence length="75" mass="8058">MKEKPLSRREFLRGSAVTVGATATVIGSGLLGATEVLAQESEGKMALPKTLEHRQAVAVRDSNWATFMSKIGEEI</sequence>
<dbReference type="InterPro" id="IPR006311">
    <property type="entry name" value="TAT_signal"/>
</dbReference>
<dbReference type="Proteomes" id="UP000885822">
    <property type="component" value="Unassembled WGS sequence"/>
</dbReference>
<dbReference type="EMBL" id="DRCV01000286">
    <property type="protein sequence ID" value="HDK38641.1"/>
    <property type="molecule type" value="Genomic_DNA"/>
</dbReference>
<dbReference type="AlphaFoldDB" id="A0A831K4K6"/>
<reference evidence="2" key="1">
    <citation type="journal article" date="2020" name="mSystems">
        <title>Genome- and Community-Level Interaction Insights into Carbon Utilization and Element Cycling Functions of Hydrothermarchaeota in Hydrothermal Sediment.</title>
        <authorList>
            <person name="Zhou Z."/>
            <person name="Liu Y."/>
            <person name="Xu W."/>
            <person name="Pan J."/>
            <person name="Luo Z.H."/>
            <person name="Li M."/>
        </authorList>
    </citation>
    <scope>NUCLEOTIDE SEQUENCE [LARGE SCALE GENOMIC DNA]</scope>
    <source>
        <strain evidence="2">HyVt-26</strain>
    </source>
</reference>
<dbReference type="Pfam" id="PF10518">
    <property type="entry name" value="TAT_signal"/>
    <property type="match status" value="1"/>
</dbReference>
<dbReference type="InterPro" id="IPR019546">
    <property type="entry name" value="TAT_signal_bac_arc"/>
</dbReference>
<comment type="caution">
    <text evidence="2">The sequence shown here is derived from an EMBL/GenBank/DDBJ whole genome shotgun (WGS) entry which is preliminary data.</text>
</comment>
<evidence type="ECO:0000256" key="1">
    <source>
        <dbReference type="ARBA" id="ARBA00022729"/>
    </source>
</evidence>
<keyword evidence="1" id="KW-0732">Signal</keyword>
<proteinExistence type="predicted"/>
<dbReference type="PROSITE" id="PS51318">
    <property type="entry name" value="TAT"/>
    <property type="match status" value="1"/>
</dbReference>
<protein>
    <submittedName>
        <fullName evidence="2">Twin-arginine translocation signal domain-containing protein</fullName>
    </submittedName>
</protein>
<dbReference type="NCBIfam" id="TIGR01409">
    <property type="entry name" value="TAT_signal_seq"/>
    <property type="match status" value="1"/>
</dbReference>
<accession>A0A831K4K6</accession>
<gene>
    <name evidence="2" type="ORF">ENG92_06460</name>
</gene>
<name>A0A831K4K6_9GAMM</name>
<organism evidence="2">
    <name type="scientific">Thiolapillus brandeum</name>
    <dbReference type="NCBI Taxonomy" id="1076588"/>
    <lineage>
        <taxon>Bacteria</taxon>
        <taxon>Pseudomonadati</taxon>
        <taxon>Pseudomonadota</taxon>
        <taxon>Gammaproteobacteria</taxon>
        <taxon>Chromatiales</taxon>
        <taxon>Sedimenticolaceae</taxon>
        <taxon>Thiolapillus</taxon>
    </lineage>
</organism>
<evidence type="ECO:0000313" key="2">
    <source>
        <dbReference type="EMBL" id="HDK38641.1"/>
    </source>
</evidence>